<feature type="compositionally biased region" description="Polar residues" evidence="1">
    <location>
        <begin position="1"/>
        <end position="14"/>
    </location>
</feature>
<keyword evidence="3" id="KW-1185">Reference proteome</keyword>
<proteinExistence type="predicted"/>
<name>A0A4Y2FQF4_ARAVE</name>
<accession>A0A4Y2FQF4</accession>
<evidence type="ECO:0000313" key="2">
    <source>
        <dbReference type="EMBL" id="GBM43720.1"/>
    </source>
</evidence>
<dbReference type="AlphaFoldDB" id="A0A4Y2FQF4"/>
<reference evidence="2 3" key="1">
    <citation type="journal article" date="2019" name="Sci. Rep.">
        <title>Orb-weaving spider Araneus ventricosus genome elucidates the spidroin gene catalogue.</title>
        <authorList>
            <person name="Kono N."/>
            <person name="Nakamura H."/>
            <person name="Ohtoshi R."/>
            <person name="Moran D.A.P."/>
            <person name="Shinohara A."/>
            <person name="Yoshida Y."/>
            <person name="Fujiwara M."/>
            <person name="Mori M."/>
            <person name="Tomita M."/>
            <person name="Arakawa K."/>
        </authorList>
    </citation>
    <scope>NUCLEOTIDE SEQUENCE [LARGE SCALE GENOMIC DNA]</scope>
</reference>
<feature type="region of interest" description="Disordered" evidence="1">
    <location>
        <begin position="1"/>
        <end position="36"/>
    </location>
</feature>
<sequence length="142" mass="15608">MATGISGESNNNNIPYYHKTSEAAKRRASRKRTGVEVPSAVPLPEYRPRWPNGRYRLGSGNPVPLKIRRVWGLLHAKSYASGQTLSGGVAWRDLERGASSGVVLVIDHRSKLRGPPNSPSMASRTGHLIYNLLPSAIFCWDS</sequence>
<evidence type="ECO:0000313" key="3">
    <source>
        <dbReference type="Proteomes" id="UP000499080"/>
    </source>
</evidence>
<dbReference type="EMBL" id="BGPR01001039">
    <property type="protein sequence ID" value="GBM43720.1"/>
    <property type="molecule type" value="Genomic_DNA"/>
</dbReference>
<comment type="caution">
    <text evidence="2">The sequence shown here is derived from an EMBL/GenBank/DDBJ whole genome shotgun (WGS) entry which is preliminary data.</text>
</comment>
<dbReference type="Proteomes" id="UP000499080">
    <property type="component" value="Unassembled WGS sequence"/>
</dbReference>
<gene>
    <name evidence="2" type="ORF">AVEN_60523_1</name>
</gene>
<evidence type="ECO:0000256" key="1">
    <source>
        <dbReference type="SAM" id="MobiDB-lite"/>
    </source>
</evidence>
<organism evidence="2 3">
    <name type="scientific">Araneus ventricosus</name>
    <name type="common">Orbweaver spider</name>
    <name type="synonym">Epeira ventricosa</name>
    <dbReference type="NCBI Taxonomy" id="182803"/>
    <lineage>
        <taxon>Eukaryota</taxon>
        <taxon>Metazoa</taxon>
        <taxon>Ecdysozoa</taxon>
        <taxon>Arthropoda</taxon>
        <taxon>Chelicerata</taxon>
        <taxon>Arachnida</taxon>
        <taxon>Araneae</taxon>
        <taxon>Araneomorphae</taxon>
        <taxon>Entelegynae</taxon>
        <taxon>Araneoidea</taxon>
        <taxon>Araneidae</taxon>
        <taxon>Araneus</taxon>
    </lineage>
</organism>
<protein>
    <submittedName>
        <fullName evidence="2">Uncharacterized protein</fullName>
    </submittedName>
</protein>